<proteinExistence type="predicted"/>
<dbReference type="Proteomes" id="UP001595593">
    <property type="component" value="Unassembled WGS sequence"/>
</dbReference>
<gene>
    <name evidence="11" type="ORF">ACFOD4_20845</name>
</gene>
<comment type="subcellular location">
    <subcellularLocation>
        <location evidence="2">Cell membrane</location>
    </subcellularLocation>
    <subcellularLocation>
        <location evidence="1">Membrane</location>
        <topology evidence="1">Single-pass membrane protein</topology>
    </subcellularLocation>
</comment>
<keyword evidence="4 9" id="KW-0812">Transmembrane</keyword>
<dbReference type="InterPro" id="IPR051474">
    <property type="entry name" value="Anti-sigma-K/W_factor"/>
</dbReference>
<evidence type="ECO:0000259" key="10">
    <source>
        <dbReference type="Pfam" id="PF10099"/>
    </source>
</evidence>
<organism evidence="11 12">
    <name type="scientific">Teichococcus globiformis</name>
    <dbReference type="NCBI Taxonomy" id="2307229"/>
    <lineage>
        <taxon>Bacteria</taxon>
        <taxon>Pseudomonadati</taxon>
        <taxon>Pseudomonadota</taxon>
        <taxon>Alphaproteobacteria</taxon>
        <taxon>Acetobacterales</taxon>
        <taxon>Roseomonadaceae</taxon>
        <taxon>Roseomonas</taxon>
    </lineage>
</organism>
<feature type="domain" description="Anti-sigma K factor RskA C-terminal" evidence="10">
    <location>
        <begin position="110"/>
        <end position="222"/>
    </location>
</feature>
<dbReference type="InterPro" id="IPR041916">
    <property type="entry name" value="Anti_sigma_zinc_sf"/>
</dbReference>
<evidence type="ECO:0000256" key="8">
    <source>
        <dbReference type="ARBA" id="ARBA00030803"/>
    </source>
</evidence>
<evidence type="ECO:0000256" key="7">
    <source>
        <dbReference type="ARBA" id="ARBA00029829"/>
    </source>
</evidence>
<dbReference type="InterPro" id="IPR018764">
    <property type="entry name" value="RskA_C"/>
</dbReference>
<keyword evidence="3" id="KW-1003">Cell membrane</keyword>
<evidence type="ECO:0000256" key="3">
    <source>
        <dbReference type="ARBA" id="ARBA00022475"/>
    </source>
</evidence>
<reference evidence="12" key="1">
    <citation type="journal article" date="2019" name="Int. J. Syst. Evol. Microbiol.">
        <title>The Global Catalogue of Microorganisms (GCM) 10K type strain sequencing project: providing services to taxonomists for standard genome sequencing and annotation.</title>
        <authorList>
            <consortium name="The Broad Institute Genomics Platform"/>
            <consortium name="The Broad Institute Genome Sequencing Center for Infectious Disease"/>
            <person name="Wu L."/>
            <person name="Ma J."/>
        </authorList>
    </citation>
    <scope>NUCLEOTIDE SEQUENCE [LARGE SCALE GENOMIC DNA]</scope>
    <source>
        <strain evidence="12">KCTC 52094</strain>
    </source>
</reference>
<name>A0ABV7G477_9PROT</name>
<keyword evidence="6 9" id="KW-0472">Membrane</keyword>
<evidence type="ECO:0000256" key="6">
    <source>
        <dbReference type="ARBA" id="ARBA00023136"/>
    </source>
</evidence>
<accession>A0ABV7G477</accession>
<evidence type="ECO:0000256" key="4">
    <source>
        <dbReference type="ARBA" id="ARBA00022692"/>
    </source>
</evidence>
<dbReference type="Gene3D" id="1.10.10.1320">
    <property type="entry name" value="Anti-sigma factor, zinc-finger domain"/>
    <property type="match status" value="1"/>
</dbReference>
<evidence type="ECO:0000313" key="12">
    <source>
        <dbReference type="Proteomes" id="UP001595593"/>
    </source>
</evidence>
<keyword evidence="12" id="KW-1185">Reference proteome</keyword>
<dbReference type="PANTHER" id="PTHR37461:SF1">
    <property type="entry name" value="ANTI-SIGMA-K FACTOR RSKA"/>
    <property type="match status" value="1"/>
</dbReference>
<dbReference type="Pfam" id="PF10099">
    <property type="entry name" value="RskA_C"/>
    <property type="match status" value="1"/>
</dbReference>
<keyword evidence="5 9" id="KW-1133">Transmembrane helix</keyword>
<evidence type="ECO:0000256" key="5">
    <source>
        <dbReference type="ARBA" id="ARBA00022989"/>
    </source>
</evidence>
<comment type="caution">
    <text evidence="11">The sequence shown here is derived from an EMBL/GenBank/DDBJ whole genome shotgun (WGS) entry which is preliminary data.</text>
</comment>
<dbReference type="RefSeq" id="WP_379599597.1">
    <property type="nucleotide sequence ID" value="NZ_JBHRTN010000028.1"/>
</dbReference>
<evidence type="ECO:0000256" key="2">
    <source>
        <dbReference type="ARBA" id="ARBA00004236"/>
    </source>
</evidence>
<evidence type="ECO:0000256" key="9">
    <source>
        <dbReference type="SAM" id="Phobius"/>
    </source>
</evidence>
<dbReference type="PANTHER" id="PTHR37461">
    <property type="entry name" value="ANTI-SIGMA-K FACTOR RSKA"/>
    <property type="match status" value="1"/>
</dbReference>
<dbReference type="EMBL" id="JBHRTN010000028">
    <property type="protein sequence ID" value="MFC3127518.1"/>
    <property type="molecule type" value="Genomic_DNA"/>
</dbReference>
<feature type="transmembrane region" description="Helical" evidence="9">
    <location>
        <begin position="99"/>
        <end position="119"/>
    </location>
</feature>
<protein>
    <recommendedName>
        <fullName evidence="8">Regulator of SigK</fullName>
    </recommendedName>
    <alternativeName>
        <fullName evidence="7">Sigma-K anti-sigma factor RskA</fullName>
    </alternativeName>
</protein>
<evidence type="ECO:0000256" key="1">
    <source>
        <dbReference type="ARBA" id="ARBA00004167"/>
    </source>
</evidence>
<evidence type="ECO:0000313" key="11">
    <source>
        <dbReference type="EMBL" id="MFC3127518.1"/>
    </source>
</evidence>
<sequence length="234" mass="25166">MMPRDEEDMDLFAAEYVLGTLEAREVMQIEAALAGDPRLREAVQRWQHRLAALNMMPTVESVPPELWSRIERSLAERRVGAIVTPIVAARKPFVRPGLWRGWAFGSTALAAGLAAFLWMRPAPERLTTVLLSERDQPAWLVEARGGALQLAALNPRPVDPSRVLQLWALPQGATAPTSLGLIPPSGQFSVTPGGITPSAGMLVEITLEPPGGSTTGRPTGPVLFIGRLSPVSGS</sequence>